<dbReference type="AlphaFoldDB" id="A0A6A8LV52"/>
<feature type="domain" description="Arginyl tRNA synthetase N-terminal" evidence="1">
    <location>
        <begin position="5"/>
        <end position="84"/>
    </location>
</feature>
<dbReference type="GO" id="GO:0005524">
    <property type="term" value="F:ATP binding"/>
    <property type="evidence" value="ECO:0007669"/>
    <property type="project" value="InterPro"/>
</dbReference>
<dbReference type="EMBL" id="WKKZ01000397">
    <property type="protein sequence ID" value="MSE05769.1"/>
    <property type="molecule type" value="Genomic_DNA"/>
</dbReference>
<dbReference type="SMART" id="SM01016">
    <property type="entry name" value="Arg_tRNA_synt_N"/>
    <property type="match status" value="1"/>
</dbReference>
<evidence type="ECO:0000313" key="2">
    <source>
        <dbReference type="EMBL" id="MSE05769.1"/>
    </source>
</evidence>
<comment type="caution">
    <text evidence="2">The sequence shown here is derived from an EMBL/GenBank/DDBJ whole genome shotgun (WGS) entry which is preliminary data.</text>
</comment>
<dbReference type="Proteomes" id="UP000437575">
    <property type="component" value="Unassembled WGS sequence"/>
</dbReference>
<dbReference type="InterPro" id="IPR005148">
    <property type="entry name" value="Arg-tRNA-synth_N"/>
</dbReference>
<proteinExistence type="predicted"/>
<dbReference type="Pfam" id="PF03485">
    <property type="entry name" value="Arg_tRNA_synt_N"/>
    <property type="match status" value="1"/>
</dbReference>
<name>A0A6A8LV52_9LACO</name>
<sequence>MDYKVKVAQVIEQAVDGKLSQEDILAKIEKPKTLNLGDYAFPAFVLSKVLRKAPQMIASELVEKIDQTGFEKVEAVGPYVNFFLDKKEFS</sequence>
<accession>A0A6A8LV52</accession>
<evidence type="ECO:0000259" key="1">
    <source>
        <dbReference type="SMART" id="SM01016"/>
    </source>
</evidence>
<dbReference type="InterPro" id="IPR036695">
    <property type="entry name" value="Arg-tRNA-synth_N_sf"/>
</dbReference>
<dbReference type="SUPFAM" id="SSF55190">
    <property type="entry name" value="Arginyl-tRNA synthetase (ArgRS), N-terminal 'additional' domain"/>
    <property type="match status" value="1"/>
</dbReference>
<organism evidence="2 3">
    <name type="scientific">Ligilactobacillus salivarius</name>
    <dbReference type="NCBI Taxonomy" id="1624"/>
    <lineage>
        <taxon>Bacteria</taxon>
        <taxon>Bacillati</taxon>
        <taxon>Bacillota</taxon>
        <taxon>Bacilli</taxon>
        <taxon>Lactobacillales</taxon>
        <taxon>Lactobacillaceae</taxon>
        <taxon>Ligilactobacillus</taxon>
    </lineage>
</organism>
<feature type="non-terminal residue" evidence="2">
    <location>
        <position position="90"/>
    </location>
</feature>
<dbReference type="EC" id="6.1.1.19" evidence="2"/>
<keyword evidence="2" id="KW-0436">Ligase</keyword>
<reference evidence="2 3" key="1">
    <citation type="submission" date="2019-11" db="EMBL/GenBank/DDBJ databases">
        <title>Draft Genome Sequence of Plant Growth-Promoting Rhizosphere-Associated Bacteria.</title>
        <authorList>
            <person name="Vasilyev I.Y."/>
            <person name="Radchenko V."/>
            <person name="Ilnitskaya E.V."/>
        </authorList>
    </citation>
    <scope>NUCLEOTIDE SEQUENCE [LARGE SCALE GENOMIC DNA]</scope>
    <source>
        <strain evidence="2 3">VRA_1sq_f</strain>
    </source>
</reference>
<protein>
    <submittedName>
        <fullName evidence="2">Arginine--tRNA ligase</fullName>
        <ecNumber evidence="2">6.1.1.19</ecNumber>
    </submittedName>
</protein>
<dbReference type="GO" id="GO:0004814">
    <property type="term" value="F:arginine-tRNA ligase activity"/>
    <property type="evidence" value="ECO:0007669"/>
    <property type="project" value="UniProtKB-EC"/>
</dbReference>
<gene>
    <name evidence="2" type="ORF">GKC34_08125</name>
</gene>
<dbReference type="GO" id="GO:0006420">
    <property type="term" value="P:arginyl-tRNA aminoacylation"/>
    <property type="evidence" value="ECO:0007669"/>
    <property type="project" value="InterPro"/>
</dbReference>
<dbReference type="Gene3D" id="3.30.1360.70">
    <property type="entry name" value="Arginyl tRNA synthetase N-terminal domain"/>
    <property type="match status" value="1"/>
</dbReference>
<evidence type="ECO:0000313" key="3">
    <source>
        <dbReference type="Proteomes" id="UP000437575"/>
    </source>
</evidence>
<dbReference type="GO" id="GO:0005737">
    <property type="term" value="C:cytoplasm"/>
    <property type="evidence" value="ECO:0007669"/>
    <property type="project" value="InterPro"/>
</dbReference>